<comment type="caution">
    <text evidence="10">The sequence shown here is derived from an EMBL/GenBank/DDBJ whole genome shotgun (WGS) entry which is preliminary data.</text>
</comment>
<proteinExistence type="inferred from homology"/>
<dbReference type="Proteomes" id="UP001153954">
    <property type="component" value="Unassembled WGS sequence"/>
</dbReference>
<dbReference type="PANTHER" id="PTHR22930">
    <property type="match status" value="1"/>
</dbReference>
<evidence type="ECO:0000313" key="11">
    <source>
        <dbReference type="Proteomes" id="UP001153954"/>
    </source>
</evidence>
<dbReference type="PANTHER" id="PTHR22930:SF289">
    <property type="entry name" value="DDE TNP4 DOMAIN-CONTAINING PROTEIN-RELATED"/>
    <property type="match status" value="1"/>
</dbReference>
<dbReference type="AlphaFoldDB" id="A0AAU9USE6"/>
<name>A0AAU9USE6_EUPED</name>
<sequence>MNMEEYLIHNGYLDSDDSDDEEEIEGARGNRHNIYNDSNKKFVSNYRLTKELTKTLIEILRPLMVPSRRLSDLPIEIKVLTALNFFAKGSYQSCIGNHKNLKISQSTVSNCITEVVKALNHPSVFGNWVKFPRNISEMMAISQQFYELYRIPGVVGCIDCTHVAIHSPPNDQHYEESIYVNRKGYHSINTQLICDANLCIINVNALFPGSSHDSFIWNQSKVSEIMEQLHRHGTGRYYLIGDCGYPLRPWLHTPILEPQPGSEENYNKAFKSARSTIERCNGVLKSRFRCLLKDRVLHYLPEKATQIINSCCVLHNMCINSNINIEEDSSVEEDESEMDFGVFDTIPQQEHRNAHLTAGEIYRNNIIRNYF</sequence>
<feature type="region of interest" description="Disordered" evidence="8">
    <location>
        <begin position="10"/>
        <end position="31"/>
    </location>
</feature>
<feature type="compositionally biased region" description="Acidic residues" evidence="8">
    <location>
        <begin position="14"/>
        <end position="24"/>
    </location>
</feature>
<gene>
    <name evidence="10" type="ORF">EEDITHA_LOCUS16638</name>
</gene>
<feature type="domain" description="DDE Tnp4" evidence="9">
    <location>
        <begin position="158"/>
        <end position="316"/>
    </location>
</feature>
<keyword evidence="5" id="KW-0479">Metal-binding</keyword>
<keyword evidence="6" id="KW-0378">Hydrolase</keyword>
<comment type="similarity">
    <text evidence="3">Belongs to the HARBI1 family.</text>
</comment>
<dbReference type="GO" id="GO:0004518">
    <property type="term" value="F:nuclease activity"/>
    <property type="evidence" value="ECO:0007669"/>
    <property type="project" value="UniProtKB-KW"/>
</dbReference>
<dbReference type="GO" id="GO:0016787">
    <property type="term" value="F:hydrolase activity"/>
    <property type="evidence" value="ECO:0007669"/>
    <property type="project" value="UniProtKB-KW"/>
</dbReference>
<dbReference type="GO" id="GO:0005634">
    <property type="term" value="C:nucleus"/>
    <property type="evidence" value="ECO:0007669"/>
    <property type="project" value="UniProtKB-SubCell"/>
</dbReference>
<dbReference type="GO" id="GO:0046872">
    <property type="term" value="F:metal ion binding"/>
    <property type="evidence" value="ECO:0007669"/>
    <property type="project" value="UniProtKB-KW"/>
</dbReference>
<evidence type="ECO:0000256" key="6">
    <source>
        <dbReference type="ARBA" id="ARBA00022801"/>
    </source>
</evidence>
<comment type="cofactor">
    <cofactor evidence="1">
        <name>a divalent metal cation</name>
        <dbReference type="ChEBI" id="CHEBI:60240"/>
    </cofactor>
</comment>
<reference evidence="10" key="1">
    <citation type="submission" date="2022-03" db="EMBL/GenBank/DDBJ databases">
        <authorList>
            <person name="Tunstrom K."/>
        </authorList>
    </citation>
    <scope>NUCLEOTIDE SEQUENCE</scope>
</reference>
<dbReference type="Pfam" id="PF13359">
    <property type="entry name" value="DDE_Tnp_4"/>
    <property type="match status" value="1"/>
</dbReference>
<evidence type="ECO:0000256" key="2">
    <source>
        <dbReference type="ARBA" id="ARBA00004123"/>
    </source>
</evidence>
<comment type="subcellular location">
    <subcellularLocation>
        <location evidence="2">Nucleus</location>
    </subcellularLocation>
</comment>
<protein>
    <recommendedName>
        <fullName evidence="9">DDE Tnp4 domain-containing protein</fullName>
    </recommendedName>
</protein>
<dbReference type="InterPro" id="IPR045249">
    <property type="entry name" value="HARBI1-like"/>
</dbReference>
<evidence type="ECO:0000256" key="5">
    <source>
        <dbReference type="ARBA" id="ARBA00022723"/>
    </source>
</evidence>
<dbReference type="EMBL" id="CAKOGL010000024">
    <property type="protein sequence ID" value="CAH2101936.1"/>
    <property type="molecule type" value="Genomic_DNA"/>
</dbReference>
<evidence type="ECO:0000256" key="4">
    <source>
        <dbReference type="ARBA" id="ARBA00022722"/>
    </source>
</evidence>
<evidence type="ECO:0000313" key="10">
    <source>
        <dbReference type="EMBL" id="CAH2101936.1"/>
    </source>
</evidence>
<evidence type="ECO:0000256" key="7">
    <source>
        <dbReference type="ARBA" id="ARBA00023242"/>
    </source>
</evidence>
<evidence type="ECO:0000256" key="3">
    <source>
        <dbReference type="ARBA" id="ARBA00006958"/>
    </source>
</evidence>
<organism evidence="10 11">
    <name type="scientific">Euphydryas editha</name>
    <name type="common">Edith's checkerspot</name>
    <dbReference type="NCBI Taxonomy" id="104508"/>
    <lineage>
        <taxon>Eukaryota</taxon>
        <taxon>Metazoa</taxon>
        <taxon>Ecdysozoa</taxon>
        <taxon>Arthropoda</taxon>
        <taxon>Hexapoda</taxon>
        <taxon>Insecta</taxon>
        <taxon>Pterygota</taxon>
        <taxon>Neoptera</taxon>
        <taxon>Endopterygota</taxon>
        <taxon>Lepidoptera</taxon>
        <taxon>Glossata</taxon>
        <taxon>Ditrysia</taxon>
        <taxon>Papilionoidea</taxon>
        <taxon>Nymphalidae</taxon>
        <taxon>Nymphalinae</taxon>
        <taxon>Euphydryas</taxon>
    </lineage>
</organism>
<dbReference type="InterPro" id="IPR027806">
    <property type="entry name" value="HARBI1_dom"/>
</dbReference>
<keyword evidence="4" id="KW-0540">Nuclease</keyword>
<evidence type="ECO:0000256" key="1">
    <source>
        <dbReference type="ARBA" id="ARBA00001968"/>
    </source>
</evidence>
<evidence type="ECO:0000256" key="8">
    <source>
        <dbReference type="SAM" id="MobiDB-lite"/>
    </source>
</evidence>
<accession>A0AAU9USE6</accession>
<keyword evidence="7" id="KW-0539">Nucleus</keyword>
<keyword evidence="11" id="KW-1185">Reference proteome</keyword>
<evidence type="ECO:0000259" key="9">
    <source>
        <dbReference type="Pfam" id="PF13359"/>
    </source>
</evidence>